<accession>A0ABN6N0N8</accession>
<dbReference type="Proteomes" id="UP001162891">
    <property type="component" value="Chromosome"/>
</dbReference>
<name>A0ABN6N0N8_9BACT</name>
<dbReference type="GO" id="GO:0016740">
    <property type="term" value="F:transferase activity"/>
    <property type="evidence" value="ECO:0007669"/>
    <property type="project" value="UniProtKB-KW"/>
</dbReference>
<dbReference type="InterPro" id="IPR016181">
    <property type="entry name" value="Acyl_CoA_acyltransferase"/>
</dbReference>
<keyword evidence="3" id="KW-1185">Reference proteome</keyword>
<keyword evidence="2" id="KW-0808">Transferase</keyword>
<proteinExistence type="predicted"/>
<feature type="domain" description="BioF2-like acetyltransferase" evidence="1">
    <location>
        <begin position="183"/>
        <end position="325"/>
    </location>
</feature>
<dbReference type="Pfam" id="PF13480">
    <property type="entry name" value="Acetyltransf_6"/>
    <property type="match status" value="1"/>
</dbReference>
<protein>
    <submittedName>
        <fullName evidence="2">Glycosyl transferase</fullName>
    </submittedName>
</protein>
<dbReference type="InterPro" id="IPR038740">
    <property type="entry name" value="BioF2-like_GNAT_dom"/>
</dbReference>
<sequence length="349" mass="38247">MQVETPAPRPGPRAQLRVEEIASVERLEALRPAWDALWASAPAATPFASPAWLLPWCHHLLEGAPWALAAWRGRELAGLLPTFVYRVGPRRVLGLLGGRVSDYQDVLAEDAPATEALLAFAAGHRDRFDVADLEALPARSLLLRTAPPPGLEAAVRDEDVCPVLALPARVEDLTARASPKLLSDVRYRRRRLAARHGPVELLAADARTLDRIVGDLVRLHTARWGTRGRPGVLADERLVRFLAEAARGLLARGLLRAYALRAAGATLGVLLGFAARGRTYAYLHGIAPDAARHSPGSLLFLHAIEAAIGEGHRELDFLRGREPYKYRWGAEDRPTRRLVLAPRPERARG</sequence>
<dbReference type="Gene3D" id="3.40.630.30">
    <property type="match status" value="1"/>
</dbReference>
<dbReference type="SUPFAM" id="SSF55729">
    <property type="entry name" value="Acyl-CoA N-acyltransferases (Nat)"/>
    <property type="match status" value="1"/>
</dbReference>
<reference evidence="3" key="1">
    <citation type="journal article" date="2022" name="Int. J. Syst. Evol. Microbiol.">
        <title>Anaeromyxobacter oryzae sp. nov., Anaeromyxobacter diazotrophicus sp. nov. and Anaeromyxobacter paludicola sp. nov., isolated from paddy soils.</title>
        <authorList>
            <person name="Itoh H."/>
            <person name="Xu Z."/>
            <person name="Mise K."/>
            <person name="Masuda Y."/>
            <person name="Ushijima N."/>
            <person name="Hayakawa C."/>
            <person name="Shiratori Y."/>
            <person name="Senoo K."/>
        </authorList>
    </citation>
    <scope>NUCLEOTIDE SEQUENCE [LARGE SCALE GENOMIC DNA]</scope>
    <source>
        <strain evidence="3">Red232</strain>
    </source>
</reference>
<gene>
    <name evidence="2" type="ORF">AMOR_44860</name>
</gene>
<evidence type="ECO:0000259" key="1">
    <source>
        <dbReference type="Pfam" id="PF13480"/>
    </source>
</evidence>
<dbReference type="EMBL" id="AP025591">
    <property type="protein sequence ID" value="BDG05490.1"/>
    <property type="molecule type" value="Genomic_DNA"/>
</dbReference>
<organism evidence="2 3">
    <name type="scientific">Anaeromyxobacter oryzae</name>
    <dbReference type="NCBI Taxonomy" id="2918170"/>
    <lineage>
        <taxon>Bacteria</taxon>
        <taxon>Pseudomonadati</taxon>
        <taxon>Myxococcota</taxon>
        <taxon>Myxococcia</taxon>
        <taxon>Myxococcales</taxon>
        <taxon>Cystobacterineae</taxon>
        <taxon>Anaeromyxobacteraceae</taxon>
        <taxon>Anaeromyxobacter</taxon>
    </lineage>
</organism>
<evidence type="ECO:0000313" key="3">
    <source>
        <dbReference type="Proteomes" id="UP001162891"/>
    </source>
</evidence>
<evidence type="ECO:0000313" key="2">
    <source>
        <dbReference type="EMBL" id="BDG05490.1"/>
    </source>
</evidence>
<dbReference type="RefSeq" id="WP_248354372.1">
    <property type="nucleotide sequence ID" value="NZ_AP025591.1"/>
</dbReference>